<feature type="domain" description="Resolvase/invertase-type recombinase catalytic" evidence="2">
    <location>
        <begin position="2"/>
        <end position="152"/>
    </location>
</feature>
<dbReference type="Pfam" id="PF07508">
    <property type="entry name" value="Recombinase"/>
    <property type="match status" value="1"/>
</dbReference>
<protein>
    <submittedName>
        <fullName evidence="4">Resolvase</fullName>
    </submittedName>
</protein>
<dbReference type="SMART" id="SM00857">
    <property type="entry name" value="Resolvase"/>
    <property type="match status" value="1"/>
</dbReference>
<dbReference type="RefSeq" id="WP_055206652.1">
    <property type="nucleotide sequence ID" value="NZ_CZBO01000001.1"/>
</dbReference>
<dbReference type="InterPro" id="IPR006119">
    <property type="entry name" value="Resolv_N"/>
</dbReference>
<dbReference type="Proteomes" id="UP000095563">
    <property type="component" value="Unassembled WGS sequence"/>
</dbReference>
<dbReference type="GO" id="GO:0000150">
    <property type="term" value="F:DNA strand exchange activity"/>
    <property type="evidence" value="ECO:0007669"/>
    <property type="project" value="InterPro"/>
</dbReference>
<evidence type="ECO:0000313" key="5">
    <source>
        <dbReference type="Proteomes" id="UP000095563"/>
    </source>
</evidence>
<dbReference type="CDD" id="cd03768">
    <property type="entry name" value="SR_ResInv"/>
    <property type="match status" value="1"/>
</dbReference>
<dbReference type="PROSITE" id="PS51737">
    <property type="entry name" value="RECOMBINASE_DNA_BIND"/>
    <property type="match status" value="1"/>
</dbReference>
<evidence type="ECO:0000259" key="2">
    <source>
        <dbReference type="PROSITE" id="PS51736"/>
    </source>
</evidence>
<organism evidence="4 5">
    <name type="scientific">Clostridium baratii</name>
    <dbReference type="NCBI Taxonomy" id="1561"/>
    <lineage>
        <taxon>Bacteria</taxon>
        <taxon>Bacillati</taxon>
        <taxon>Bacillota</taxon>
        <taxon>Clostridia</taxon>
        <taxon>Eubacteriales</taxon>
        <taxon>Clostridiaceae</taxon>
        <taxon>Clostridium</taxon>
    </lineage>
</organism>
<gene>
    <name evidence="4" type="primary">hin_1</name>
    <name evidence="4" type="ORF">ERS852568_00602</name>
</gene>
<accession>A0A174QPI2</accession>
<feature type="coiled-coil region" evidence="1">
    <location>
        <begin position="398"/>
        <end position="472"/>
    </location>
</feature>
<dbReference type="InterPro" id="IPR036162">
    <property type="entry name" value="Resolvase-like_N_sf"/>
</dbReference>
<proteinExistence type="predicted"/>
<dbReference type="PROSITE" id="PS51736">
    <property type="entry name" value="RECOMBINASES_3"/>
    <property type="match status" value="1"/>
</dbReference>
<dbReference type="InterPro" id="IPR025827">
    <property type="entry name" value="Zn_ribbon_recom_dom"/>
</dbReference>
<dbReference type="AlphaFoldDB" id="A0A174QPI2"/>
<evidence type="ECO:0000256" key="1">
    <source>
        <dbReference type="SAM" id="Coils"/>
    </source>
</evidence>
<dbReference type="Pfam" id="PF13408">
    <property type="entry name" value="Zn_ribbon_recom"/>
    <property type="match status" value="1"/>
</dbReference>
<dbReference type="PANTHER" id="PTHR30461">
    <property type="entry name" value="DNA-INVERTASE FROM LAMBDOID PROPHAGE"/>
    <property type="match status" value="1"/>
</dbReference>
<reference evidence="4 5" key="1">
    <citation type="submission" date="2015-09" db="EMBL/GenBank/DDBJ databases">
        <authorList>
            <consortium name="Pathogen Informatics"/>
        </authorList>
    </citation>
    <scope>NUCLEOTIDE SEQUENCE [LARGE SCALE GENOMIC DNA]</scope>
    <source>
        <strain evidence="4 5">2789STDY5834956</strain>
    </source>
</reference>
<dbReference type="Pfam" id="PF00239">
    <property type="entry name" value="Resolvase"/>
    <property type="match status" value="1"/>
</dbReference>
<dbReference type="Gene3D" id="3.40.50.1390">
    <property type="entry name" value="Resolvase, N-terminal catalytic domain"/>
    <property type="match status" value="1"/>
</dbReference>
<dbReference type="InterPro" id="IPR050639">
    <property type="entry name" value="SSR_resolvase"/>
</dbReference>
<dbReference type="EMBL" id="CZBO01000001">
    <property type="protein sequence ID" value="CUP73567.1"/>
    <property type="molecule type" value="Genomic_DNA"/>
</dbReference>
<evidence type="ECO:0000313" key="4">
    <source>
        <dbReference type="EMBL" id="CUP73567.1"/>
    </source>
</evidence>
<name>A0A174QPI2_9CLOT</name>
<dbReference type="PANTHER" id="PTHR30461:SF23">
    <property type="entry name" value="DNA RECOMBINASE-RELATED"/>
    <property type="match status" value="1"/>
</dbReference>
<dbReference type="SUPFAM" id="SSF53041">
    <property type="entry name" value="Resolvase-like"/>
    <property type="match status" value="1"/>
</dbReference>
<feature type="domain" description="Recombinase" evidence="3">
    <location>
        <begin position="160"/>
        <end position="305"/>
    </location>
</feature>
<dbReference type="InterPro" id="IPR011109">
    <property type="entry name" value="DNA_bind_recombinase_dom"/>
</dbReference>
<keyword evidence="1" id="KW-0175">Coiled coil</keyword>
<dbReference type="GO" id="GO:0003677">
    <property type="term" value="F:DNA binding"/>
    <property type="evidence" value="ECO:0007669"/>
    <property type="project" value="InterPro"/>
</dbReference>
<dbReference type="Gene3D" id="3.90.1750.20">
    <property type="entry name" value="Putative Large Serine Recombinase, Chain B, Domain 2"/>
    <property type="match status" value="1"/>
</dbReference>
<sequence>MTVAIYSRKSKFTGKGESIENQIIKCRKFIEFKFTDEITEKDIEIYIDEGFSGKNEDRPKYQEMISKVKNGEINKIIIYQLNRLGRNARDIHNTMEMCTSLNCIIYSATEGFDSSTSFGRAVIGILASLAQLEREQLAERIKDNMYTLAKMGRWLGGQSPLGFNYIRETYKDENMKERSMALLRKNNEELKIIKKIYSKYLDEQSLSQVSKWSLINNIKGKNGGNLDKSAINLILQNPVYVQSNDEVCNYLKTLGYDVCGEPNGNGILRYGKGAEKVAAISKHKGIIPADKWLEVQNVLKKNKEKAPRMGRTHTALLTGILKCQCGSGMRVSYGRIKPDGTKTFYYTCCMKNNSGGVRCKSKNLNGKDLEELVINKIKIRTAEDIFNNLNNLTDSIDTVETNNNITRLNKEKESLKTKIDNLINKLSLTSDNDISQLFINQIAIFKSKIIKIDNELGEFKNIEAKIAEAHREVNINLKRLDDFKNNFDYMDFEEKKKSLNDILEKITWNSDNNEIILKYT</sequence>
<dbReference type="InterPro" id="IPR038109">
    <property type="entry name" value="DNA_bind_recomb_sf"/>
</dbReference>
<evidence type="ECO:0000259" key="3">
    <source>
        <dbReference type="PROSITE" id="PS51737"/>
    </source>
</evidence>